<dbReference type="InterPro" id="IPR050090">
    <property type="entry name" value="Tyrosine_recombinase_XerCD"/>
</dbReference>
<dbReference type="InterPro" id="IPR013762">
    <property type="entry name" value="Integrase-like_cat_sf"/>
</dbReference>
<dbReference type="PROSITE" id="PS51900">
    <property type="entry name" value="CB"/>
    <property type="match status" value="1"/>
</dbReference>
<evidence type="ECO:0000313" key="7">
    <source>
        <dbReference type="Proteomes" id="UP001478862"/>
    </source>
</evidence>
<keyword evidence="2" id="KW-0233">DNA recombination</keyword>
<organism evidence="6 7">
    <name type="scientific">Lysinibacillus zambalensis</name>
    <dbReference type="NCBI Taxonomy" id="3160866"/>
    <lineage>
        <taxon>Bacteria</taxon>
        <taxon>Bacillati</taxon>
        <taxon>Bacillota</taxon>
        <taxon>Bacilli</taxon>
        <taxon>Bacillales</taxon>
        <taxon>Bacillaceae</taxon>
        <taxon>Lysinibacillus</taxon>
    </lineage>
</organism>
<protein>
    <submittedName>
        <fullName evidence="6">Tyrosine-type recombinase/integrase</fullName>
    </submittedName>
</protein>
<dbReference type="InterPro" id="IPR011010">
    <property type="entry name" value="DNA_brk_join_enz"/>
</dbReference>
<dbReference type="InterPro" id="IPR002104">
    <property type="entry name" value="Integrase_catalytic"/>
</dbReference>
<dbReference type="Pfam" id="PF00589">
    <property type="entry name" value="Phage_integrase"/>
    <property type="match status" value="1"/>
</dbReference>
<dbReference type="InterPro" id="IPR010998">
    <property type="entry name" value="Integrase_recombinase_N"/>
</dbReference>
<dbReference type="Gene3D" id="1.10.150.130">
    <property type="match status" value="1"/>
</dbReference>
<dbReference type="RefSeq" id="WP_349659888.1">
    <property type="nucleotide sequence ID" value="NZ_JBEGDG010000007.1"/>
</dbReference>
<reference evidence="6 7" key="1">
    <citation type="submission" date="2024-06" db="EMBL/GenBank/DDBJ databases">
        <title>Lysinibacillus zambalefons sp. nov., a Novel Firmicute Isolated from the Poon Bato Zambales Hyperalkaline Spring.</title>
        <authorList>
            <person name="Aja J.A."/>
            <person name="Lazaro J.E.H."/>
            <person name="Llorin L.D."/>
            <person name="Lim K.R."/>
            <person name="Teodosio J."/>
            <person name="Dalisay D.S."/>
        </authorList>
    </citation>
    <scope>NUCLEOTIDE SEQUENCE [LARGE SCALE GENOMIC DNA]</scope>
    <source>
        <strain evidence="6 7">M3</strain>
    </source>
</reference>
<dbReference type="SUPFAM" id="SSF56349">
    <property type="entry name" value="DNA breaking-rejoining enzymes"/>
    <property type="match status" value="1"/>
</dbReference>
<dbReference type="Proteomes" id="UP001478862">
    <property type="component" value="Unassembled WGS sequence"/>
</dbReference>
<name>A0ABV1MUI0_9BACI</name>
<feature type="domain" description="Tyr recombinase" evidence="4">
    <location>
        <begin position="140"/>
        <end position="326"/>
    </location>
</feature>
<dbReference type="Gene3D" id="1.10.443.10">
    <property type="entry name" value="Intergrase catalytic core"/>
    <property type="match status" value="1"/>
</dbReference>
<feature type="domain" description="Core-binding (CB)" evidence="5">
    <location>
        <begin position="17"/>
        <end position="114"/>
    </location>
</feature>
<gene>
    <name evidence="6" type="ORF">ABNX05_11575</name>
</gene>
<proteinExistence type="predicted"/>
<accession>A0ABV1MUI0</accession>
<evidence type="ECO:0000259" key="4">
    <source>
        <dbReference type="PROSITE" id="PS51898"/>
    </source>
</evidence>
<evidence type="ECO:0000256" key="2">
    <source>
        <dbReference type="ARBA" id="ARBA00023172"/>
    </source>
</evidence>
<dbReference type="PANTHER" id="PTHR30349:SF81">
    <property type="entry name" value="TYROSINE RECOMBINASE XERC"/>
    <property type="match status" value="1"/>
</dbReference>
<dbReference type="PANTHER" id="PTHR30349">
    <property type="entry name" value="PHAGE INTEGRASE-RELATED"/>
    <property type="match status" value="1"/>
</dbReference>
<evidence type="ECO:0000313" key="6">
    <source>
        <dbReference type="EMBL" id="MEQ6355259.1"/>
    </source>
</evidence>
<dbReference type="PROSITE" id="PS51898">
    <property type="entry name" value="TYR_RECOMBINASE"/>
    <property type="match status" value="1"/>
</dbReference>
<evidence type="ECO:0000256" key="3">
    <source>
        <dbReference type="PROSITE-ProRule" id="PRU01248"/>
    </source>
</evidence>
<evidence type="ECO:0000259" key="5">
    <source>
        <dbReference type="PROSITE" id="PS51900"/>
    </source>
</evidence>
<evidence type="ECO:0000256" key="1">
    <source>
        <dbReference type="ARBA" id="ARBA00023125"/>
    </source>
</evidence>
<keyword evidence="7" id="KW-1185">Reference proteome</keyword>
<sequence length="342" mass="40403">MSKITKVRYFTKDKLKKVNPDNFKLYEKYLKSNIQKNRDVKDTTYKVYQNYFNQFLVYLMEECDNINLYDNDFLDDAVDIMEGFISFCQETLGNNKKVINTKLSVISSFYNWSEKRQFIDKHPFANKLERMKGANEESIITSHYLTQDEIDMISKGLLEDKKYDIQDRLIWNIMIQSCNRVGAISKLTLSALDLEGMLFEDIREKRGYKVEVIFEEDTKQLIEEWLEMRKEMDNSEVDALFITKFNGEYRQMVKETIQWRIKRFGEIIGIDDFRSHSIRKTALNQIYETTGDLALAAEMGNHKSVETTRQSYIKPASKADVRKKIAKLKEEKAKKKLDETNT</sequence>
<comment type="caution">
    <text evidence="6">The sequence shown here is derived from an EMBL/GenBank/DDBJ whole genome shotgun (WGS) entry which is preliminary data.</text>
</comment>
<dbReference type="CDD" id="cd00397">
    <property type="entry name" value="DNA_BRE_C"/>
    <property type="match status" value="1"/>
</dbReference>
<dbReference type="InterPro" id="IPR044068">
    <property type="entry name" value="CB"/>
</dbReference>
<keyword evidence="1 3" id="KW-0238">DNA-binding</keyword>
<dbReference type="EMBL" id="JBEGDG010000007">
    <property type="protein sequence ID" value="MEQ6355259.1"/>
    <property type="molecule type" value="Genomic_DNA"/>
</dbReference>